<accession>A0A918S0Z5</accession>
<evidence type="ECO:0000313" key="2">
    <source>
        <dbReference type="EMBL" id="GHA20078.1"/>
    </source>
</evidence>
<dbReference type="EMBL" id="BMWH01000084">
    <property type="protein sequence ID" value="GHA20078.1"/>
    <property type="molecule type" value="Genomic_DNA"/>
</dbReference>
<dbReference type="SUPFAM" id="SSF46689">
    <property type="entry name" value="Homeodomain-like"/>
    <property type="match status" value="1"/>
</dbReference>
<dbReference type="Proteomes" id="UP000623010">
    <property type="component" value="Unassembled WGS sequence"/>
</dbReference>
<organism evidence="2 3">
    <name type="scientific">Streptomyces echinoruber</name>
    <dbReference type="NCBI Taxonomy" id="68898"/>
    <lineage>
        <taxon>Bacteria</taxon>
        <taxon>Bacillati</taxon>
        <taxon>Actinomycetota</taxon>
        <taxon>Actinomycetes</taxon>
        <taxon>Kitasatosporales</taxon>
        <taxon>Streptomycetaceae</taxon>
        <taxon>Streptomyces</taxon>
    </lineage>
</organism>
<dbReference type="RefSeq" id="WP_190061280.1">
    <property type="nucleotide sequence ID" value="NZ_BMWH01000084.1"/>
</dbReference>
<dbReference type="InterPro" id="IPR025246">
    <property type="entry name" value="IS30-like_HTH"/>
</dbReference>
<dbReference type="InterPro" id="IPR036388">
    <property type="entry name" value="WH-like_DNA-bd_sf"/>
</dbReference>
<dbReference type="InterPro" id="IPR009057">
    <property type="entry name" value="Homeodomain-like_sf"/>
</dbReference>
<dbReference type="AlphaFoldDB" id="A0A918S0Z5"/>
<protein>
    <recommendedName>
        <fullName evidence="1">Transposase IS30-like HTH domain-containing protein</fullName>
    </recommendedName>
</protein>
<dbReference type="Gene3D" id="1.10.10.10">
    <property type="entry name" value="Winged helix-like DNA-binding domain superfamily/Winged helix DNA-binding domain"/>
    <property type="match status" value="1"/>
</dbReference>
<proteinExistence type="predicted"/>
<comment type="caution">
    <text evidence="2">The sequence shown here is derived from an EMBL/GenBank/DDBJ whole genome shotgun (WGS) entry which is preliminary data.</text>
</comment>
<evidence type="ECO:0000313" key="3">
    <source>
        <dbReference type="Proteomes" id="UP000623010"/>
    </source>
</evidence>
<reference evidence="2" key="2">
    <citation type="submission" date="2020-09" db="EMBL/GenBank/DDBJ databases">
        <authorList>
            <person name="Sun Q."/>
            <person name="Ohkuma M."/>
        </authorList>
    </citation>
    <scope>NUCLEOTIDE SEQUENCE</scope>
    <source>
        <strain evidence="2">JCM 5016</strain>
    </source>
</reference>
<reference evidence="2" key="1">
    <citation type="journal article" date="2014" name="Int. J. Syst. Evol. Microbiol.">
        <title>Complete genome sequence of Corynebacterium casei LMG S-19264T (=DSM 44701T), isolated from a smear-ripened cheese.</title>
        <authorList>
            <consortium name="US DOE Joint Genome Institute (JGI-PGF)"/>
            <person name="Walter F."/>
            <person name="Albersmeier A."/>
            <person name="Kalinowski J."/>
            <person name="Ruckert C."/>
        </authorList>
    </citation>
    <scope>NUCLEOTIDE SEQUENCE</scope>
    <source>
        <strain evidence="2">JCM 5016</strain>
    </source>
</reference>
<sequence length="179" mass="19309">MARPITDADRRRVRELHAAGKSRNEIARELKRSPSTVSKIAAAFEPPLSFDRAEQVEAATRVRTADLAARRAALALDLQAAAEQMLGQLWAPCTVGEFAGRDGEWHETRLDRPRFGDQRQIIASVQTAVGTSLRLAPAEGGENAEQVRSMLGALGEALTQAAHDQTLDDQDDDGGAAGR</sequence>
<dbReference type="Pfam" id="PF13936">
    <property type="entry name" value="HTH_38"/>
    <property type="match status" value="1"/>
</dbReference>
<keyword evidence="3" id="KW-1185">Reference proteome</keyword>
<evidence type="ECO:0000259" key="1">
    <source>
        <dbReference type="Pfam" id="PF13936"/>
    </source>
</evidence>
<gene>
    <name evidence="2" type="ORF">GCM10010389_66650</name>
</gene>
<name>A0A918S0Z5_9ACTN</name>
<feature type="domain" description="Transposase IS30-like HTH" evidence="1">
    <location>
        <begin position="5"/>
        <end position="39"/>
    </location>
</feature>